<reference evidence="1" key="1">
    <citation type="submission" date="2020-03" db="EMBL/GenBank/DDBJ databases">
        <title>The deep terrestrial virosphere.</title>
        <authorList>
            <person name="Holmfeldt K."/>
            <person name="Nilsson E."/>
            <person name="Simone D."/>
            <person name="Lopez-Fernandez M."/>
            <person name="Wu X."/>
            <person name="de Brujin I."/>
            <person name="Lundin D."/>
            <person name="Andersson A."/>
            <person name="Bertilsson S."/>
            <person name="Dopson M."/>
        </authorList>
    </citation>
    <scope>NUCLEOTIDE SEQUENCE</scope>
    <source>
        <strain evidence="1">TM448B00200</strain>
    </source>
</reference>
<gene>
    <name evidence="1" type="ORF">TM448B00200_0031</name>
</gene>
<name>A0A6M3X932_9ZZZZ</name>
<proteinExistence type="predicted"/>
<sequence>MRKLKAFCKACFPEGYAVRVKCEVEGDCPLREAYNQLWGRKVIPGLTFCDNAKLGQKQALTRA</sequence>
<dbReference type="EMBL" id="MT144599">
    <property type="protein sequence ID" value="QJH94324.1"/>
    <property type="molecule type" value="Genomic_DNA"/>
</dbReference>
<protein>
    <submittedName>
        <fullName evidence="1">Uncharacterized protein</fullName>
    </submittedName>
</protein>
<accession>A0A6M3X932</accession>
<organism evidence="1">
    <name type="scientific">viral metagenome</name>
    <dbReference type="NCBI Taxonomy" id="1070528"/>
    <lineage>
        <taxon>unclassified sequences</taxon>
        <taxon>metagenomes</taxon>
        <taxon>organismal metagenomes</taxon>
    </lineage>
</organism>
<evidence type="ECO:0000313" key="1">
    <source>
        <dbReference type="EMBL" id="QJH94324.1"/>
    </source>
</evidence>
<dbReference type="AlphaFoldDB" id="A0A6M3X932"/>